<accession>A0A1D3CUF3</accession>
<evidence type="ECO:0000313" key="2">
    <source>
        <dbReference type="Proteomes" id="UP000095192"/>
    </source>
</evidence>
<gene>
    <name evidence="1" type="ORF">cyc_06961</name>
</gene>
<dbReference type="AlphaFoldDB" id="A0A1D3CUF3"/>
<keyword evidence="2" id="KW-1185">Reference proteome</keyword>
<reference evidence="1 2" key="1">
    <citation type="journal article" date="2016" name="BMC Genomics">
        <title>Comparative genomics reveals Cyclospora cayetanensis possesses coccidia-like metabolism and invasion components but unique surface antigens.</title>
        <authorList>
            <person name="Liu S."/>
            <person name="Wang L."/>
            <person name="Zheng H."/>
            <person name="Xu Z."/>
            <person name="Roellig D.M."/>
            <person name="Li N."/>
            <person name="Frace M.A."/>
            <person name="Tang K."/>
            <person name="Arrowood M.J."/>
            <person name="Moss D.M."/>
            <person name="Zhang L."/>
            <person name="Feng Y."/>
            <person name="Xiao L."/>
        </authorList>
    </citation>
    <scope>NUCLEOTIDE SEQUENCE [LARGE SCALE GENOMIC DNA]</scope>
    <source>
        <strain evidence="1 2">CHN_HEN01</strain>
    </source>
</reference>
<dbReference type="VEuPathDB" id="ToxoDB:cyc_06961"/>
<comment type="caution">
    <text evidence="1">The sequence shown here is derived from an EMBL/GenBank/DDBJ whole genome shotgun (WGS) entry which is preliminary data.</text>
</comment>
<dbReference type="Proteomes" id="UP000095192">
    <property type="component" value="Unassembled WGS sequence"/>
</dbReference>
<dbReference type="VEuPathDB" id="ToxoDB:LOC34623011"/>
<dbReference type="OrthoDB" id="347375at2759"/>
<sequence>MVRASQGLAALFAAAVAASPYGSLASDGLQEETLNDAELYGGGTLEQRANLNPGSLEVQVAEIQGMPESDLKLELRSLYSPSKDAQKKQIYPPGCLEAMQDLLNTFSSIDEEQRDTQQYMNRFAYLLGQLLERYNDFFSVKVKLGDPKLGREAYKEEAAKLPQLAAQWTLANELLVGYLKLGAKDMRDKWDQAATTEKRLRDVSSFFDALIEVYEAQQQLFRAGYLLAQLRYMQFPDRQADLTLLMEDPRQRQAVKDFEDALENIREKTHQARRAAFPSVQNGFLASEYLALLPFPPDKQREMDDLPRDEM</sequence>
<dbReference type="EMBL" id="JROU02001919">
    <property type="protein sequence ID" value="OEH74818.1"/>
    <property type="molecule type" value="Genomic_DNA"/>
</dbReference>
<name>A0A1D3CUF3_9EIME</name>
<evidence type="ECO:0000313" key="1">
    <source>
        <dbReference type="EMBL" id="OEH74818.1"/>
    </source>
</evidence>
<proteinExistence type="predicted"/>
<dbReference type="GeneID" id="34623011"/>
<protein>
    <submittedName>
        <fullName evidence="1">Uncharacterized protein</fullName>
    </submittedName>
</protein>
<organism evidence="1 2">
    <name type="scientific">Cyclospora cayetanensis</name>
    <dbReference type="NCBI Taxonomy" id="88456"/>
    <lineage>
        <taxon>Eukaryota</taxon>
        <taxon>Sar</taxon>
        <taxon>Alveolata</taxon>
        <taxon>Apicomplexa</taxon>
        <taxon>Conoidasida</taxon>
        <taxon>Coccidia</taxon>
        <taxon>Eucoccidiorida</taxon>
        <taxon>Eimeriorina</taxon>
        <taxon>Eimeriidae</taxon>
        <taxon>Cyclospora</taxon>
    </lineage>
</organism>